<gene>
    <name evidence="1" type="ORF">ACFPIH_51695</name>
</gene>
<accession>A0ABV9B9G5</accession>
<evidence type="ECO:0000313" key="2">
    <source>
        <dbReference type="Proteomes" id="UP001595839"/>
    </source>
</evidence>
<dbReference type="Proteomes" id="UP001595839">
    <property type="component" value="Unassembled WGS sequence"/>
</dbReference>
<evidence type="ECO:0000313" key="1">
    <source>
        <dbReference type="EMBL" id="MFC4507777.1"/>
    </source>
</evidence>
<dbReference type="RefSeq" id="WP_381186572.1">
    <property type="nucleotide sequence ID" value="NZ_JBHSFK010000061.1"/>
</dbReference>
<proteinExistence type="predicted"/>
<protein>
    <submittedName>
        <fullName evidence="1">Uncharacterized protein</fullName>
    </submittedName>
</protein>
<keyword evidence="2" id="KW-1185">Reference proteome</keyword>
<organism evidence="1 2">
    <name type="scientific">Streptomyces vulcanius</name>
    <dbReference type="NCBI Taxonomy" id="1441876"/>
    <lineage>
        <taxon>Bacteria</taxon>
        <taxon>Bacillati</taxon>
        <taxon>Actinomycetota</taxon>
        <taxon>Actinomycetes</taxon>
        <taxon>Kitasatosporales</taxon>
        <taxon>Streptomycetaceae</taxon>
        <taxon>Streptomyces</taxon>
    </lineage>
</organism>
<comment type="caution">
    <text evidence="1">The sequence shown here is derived from an EMBL/GenBank/DDBJ whole genome shotgun (WGS) entry which is preliminary data.</text>
</comment>
<dbReference type="EMBL" id="JBHSFK010000061">
    <property type="protein sequence ID" value="MFC4507777.1"/>
    <property type="molecule type" value="Genomic_DNA"/>
</dbReference>
<reference evidence="2" key="1">
    <citation type="journal article" date="2019" name="Int. J. Syst. Evol. Microbiol.">
        <title>The Global Catalogue of Microorganisms (GCM) 10K type strain sequencing project: providing services to taxonomists for standard genome sequencing and annotation.</title>
        <authorList>
            <consortium name="The Broad Institute Genomics Platform"/>
            <consortium name="The Broad Institute Genome Sequencing Center for Infectious Disease"/>
            <person name="Wu L."/>
            <person name="Ma J."/>
        </authorList>
    </citation>
    <scope>NUCLEOTIDE SEQUENCE [LARGE SCALE GENOMIC DNA]</scope>
    <source>
        <strain evidence="2">CGMCC 4.7177</strain>
    </source>
</reference>
<name>A0ABV9B9G5_9ACTN</name>
<sequence length="158" mass="16817">MITEPAFDELGTDELHVLMTEAIRELPETNPVRRLWERLDEILTAGGIECLPAPWDGYSEPEGEERDPAANNGCLRSVVTDGVGAAIRSVHQRGYEVALPLELLEFLTGGAETAAAGEPGALPGDDFEVVNSALSDNCQVAEGLRCTKCGAITTQAGH</sequence>